<reference evidence="6" key="1">
    <citation type="journal article" date="2023" name="BMC Genomics">
        <title>Chromosome-level genome assemblies of Cutaneotrichosporon spp. (Trichosporonales, Basidiomycota) reveal imbalanced evolution between nucleotide sequences and chromosome synteny.</title>
        <authorList>
            <person name="Kobayashi Y."/>
            <person name="Kayamori A."/>
            <person name="Aoki K."/>
            <person name="Shiwa Y."/>
            <person name="Matsutani M."/>
            <person name="Fujita N."/>
            <person name="Sugita T."/>
            <person name="Iwasaki W."/>
            <person name="Tanaka N."/>
            <person name="Takashima M."/>
        </authorList>
    </citation>
    <scope>NUCLEOTIDE SEQUENCE</scope>
    <source>
        <strain evidence="6">HIS019</strain>
    </source>
</reference>
<evidence type="ECO:0000256" key="4">
    <source>
        <dbReference type="ARBA" id="ARBA00023242"/>
    </source>
</evidence>
<feature type="compositionally biased region" description="Basic and acidic residues" evidence="5">
    <location>
        <begin position="247"/>
        <end position="262"/>
    </location>
</feature>
<dbReference type="GO" id="GO:0006297">
    <property type="term" value="P:nucleotide-excision repair, DNA gap filling"/>
    <property type="evidence" value="ECO:0007669"/>
    <property type="project" value="TreeGrafter"/>
</dbReference>
<evidence type="ECO:0000313" key="7">
    <source>
        <dbReference type="Proteomes" id="UP001233271"/>
    </source>
</evidence>
<dbReference type="Proteomes" id="UP001233271">
    <property type="component" value="Chromosome 3"/>
</dbReference>
<name>A0AA48I5U2_9TREE</name>
<dbReference type="PANTHER" id="PTHR17598">
    <property type="entry name" value="DNA POLYMERASE DELTA SUBUNIT 3"/>
    <property type="match status" value="1"/>
</dbReference>
<feature type="region of interest" description="Disordered" evidence="5">
    <location>
        <begin position="104"/>
        <end position="143"/>
    </location>
</feature>
<organism evidence="6 7">
    <name type="scientific">Cutaneotrichosporon cavernicola</name>
    <dbReference type="NCBI Taxonomy" id="279322"/>
    <lineage>
        <taxon>Eukaryota</taxon>
        <taxon>Fungi</taxon>
        <taxon>Dikarya</taxon>
        <taxon>Basidiomycota</taxon>
        <taxon>Agaricomycotina</taxon>
        <taxon>Tremellomycetes</taxon>
        <taxon>Trichosporonales</taxon>
        <taxon>Trichosporonaceae</taxon>
        <taxon>Cutaneotrichosporon</taxon>
    </lineage>
</organism>
<dbReference type="GO" id="GO:1904161">
    <property type="term" value="P:DNA synthesis involved in UV-damage excision repair"/>
    <property type="evidence" value="ECO:0007669"/>
    <property type="project" value="TreeGrafter"/>
</dbReference>
<evidence type="ECO:0000256" key="5">
    <source>
        <dbReference type="SAM" id="MobiDB-lite"/>
    </source>
</evidence>
<evidence type="ECO:0000256" key="2">
    <source>
        <dbReference type="ARBA" id="ARBA00017589"/>
    </source>
</evidence>
<keyword evidence="3" id="KW-0235">DNA replication</keyword>
<feature type="compositionally biased region" description="Low complexity" evidence="5">
    <location>
        <begin position="382"/>
        <end position="405"/>
    </location>
</feature>
<feature type="compositionally biased region" description="Basic and acidic residues" evidence="5">
    <location>
        <begin position="225"/>
        <end position="239"/>
    </location>
</feature>
<dbReference type="AlphaFoldDB" id="A0AA48I5U2"/>
<dbReference type="KEGG" id="ccac:CcaHIS019_0302640"/>
<dbReference type="RefSeq" id="XP_060455459.1">
    <property type="nucleotide sequence ID" value="XM_060598691.1"/>
</dbReference>
<dbReference type="GO" id="GO:0006271">
    <property type="term" value="P:DNA strand elongation involved in DNA replication"/>
    <property type="evidence" value="ECO:0007669"/>
    <property type="project" value="TreeGrafter"/>
</dbReference>
<sequence>MTTSTELSQKASTWLSQTLATEQRPVTFRELARELNCHIHTAKNLLNDYLSTYDAVPTFLVSGPLLAHSTLGHTQTMLSQEAPPTQSLAHLSATQKVRIVNMDEQSDDGNSEAGDPEEEVEELGARTEAMEEDTESQQRPQKEGDVARWGVVLVGADELDDKRKLFEVAAVQVYAIAPAPIKDPAILLSSAFGLREKSDYLVSSLGTIVGEALLATQSKPVVQSSDKKPAPKKEDKPAKQEPTNKLVKKEVVKPAVMKERTPPKPQKLSASRSKRRVIASDSEEEDIEVAPAQRKAPLQQTSSMEEDVSQPMPKSAVKAKPASSEEGAKKRKRRRVKKSKMEKDAKGYMVTKDYWTDESYSGSETDTESPTETARVSSKLGSSRSQEPSRTSSSASAAGPSRPSSKGIAKKAQMGQSTLAGFFKKK</sequence>
<dbReference type="EMBL" id="AP028214">
    <property type="protein sequence ID" value="BEI90194.1"/>
    <property type="molecule type" value="Genomic_DNA"/>
</dbReference>
<protein>
    <recommendedName>
        <fullName evidence="2">DNA polymerase delta subunit 3</fullName>
    </recommendedName>
</protein>
<dbReference type="PANTHER" id="PTHR17598:SF13">
    <property type="entry name" value="DNA POLYMERASE DELTA SUBUNIT 3"/>
    <property type="match status" value="1"/>
</dbReference>
<dbReference type="GeneID" id="85494064"/>
<dbReference type="Pfam" id="PF09507">
    <property type="entry name" value="CDC27"/>
    <property type="match status" value="1"/>
</dbReference>
<dbReference type="InterPro" id="IPR019038">
    <property type="entry name" value="POLD3"/>
</dbReference>
<keyword evidence="4" id="KW-0539">Nucleus</keyword>
<evidence type="ECO:0000256" key="3">
    <source>
        <dbReference type="ARBA" id="ARBA00022705"/>
    </source>
</evidence>
<feature type="compositionally biased region" description="Acidic residues" evidence="5">
    <location>
        <begin position="104"/>
        <end position="122"/>
    </location>
</feature>
<feature type="compositionally biased region" description="Polar residues" evidence="5">
    <location>
        <begin position="358"/>
        <end position="381"/>
    </location>
</feature>
<accession>A0AA48I5U2</accession>
<dbReference type="GO" id="GO:0043625">
    <property type="term" value="C:delta DNA polymerase complex"/>
    <property type="evidence" value="ECO:0007669"/>
    <property type="project" value="InterPro"/>
</dbReference>
<gene>
    <name evidence="6" type="ORF">CcaverHIS019_0302640</name>
</gene>
<feature type="region of interest" description="Disordered" evidence="5">
    <location>
        <begin position="218"/>
        <end position="426"/>
    </location>
</feature>
<proteinExistence type="predicted"/>
<feature type="compositionally biased region" description="Basic residues" evidence="5">
    <location>
        <begin position="329"/>
        <end position="338"/>
    </location>
</feature>
<dbReference type="Gene3D" id="3.90.1030.20">
    <property type="entry name" value="DNA polymerase delta, p66 (Cdc27) subunit, wHTH domain"/>
    <property type="match status" value="1"/>
</dbReference>
<dbReference type="GO" id="GO:0003887">
    <property type="term" value="F:DNA-directed DNA polymerase activity"/>
    <property type="evidence" value="ECO:0007669"/>
    <property type="project" value="TreeGrafter"/>
</dbReference>
<evidence type="ECO:0000256" key="1">
    <source>
        <dbReference type="ARBA" id="ARBA00004123"/>
    </source>
</evidence>
<evidence type="ECO:0000313" key="6">
    <source>
        <dbReference type="EMBL" id="BEI90194.1"/>
    </source>
</evidence>
<comment type="subcellular location">
    <subcellularLocation>
        <location evidence="1">Nucleus</location>
    </subcellularLocation>
</comment>
<keyword evidence="7" id="KW-1185">Reference proteome</keyword>
<dbReference type="InterPro" id="IPR041913">
    <property type="entry name" value="POLD3_sf"/>
</dbReference>